<feature type="DNA-binding region" description="Fork-head" evidence="12">
    <location>
        <begin position="1267"/>
        <end position="1362"/>
    </location>
</feature>
<evidence type="ECO:0000256" key="3">
    <source>
        <dbReference type="ARBA" id="ARBA00010993"/>
    </source>
</evidence>
<comment type="similarity">
    <text evidence="3">Belongs to the anion exchanger (TC 2.A.31) family.</text>
</comment>
<organism evidence="17 18">
    <name type="scientific">Botryosphaeria dothidea</name>
    <dbReference type="NCBI Taxonomy" id="55169"/>
    <lineage>
        <taxon>Eukaryota</taxon>
        <taxon>Fungi</taxon>
        <taxon>Dikarya</taxon>
        <taxon>Ascomycota</taxon>
        <taxon>Pezizomycotina</taxon>
        <taxon>Dothideomycetes</taxon>
        <taxon>Dothideomycetes incertae sedis</taxon>
        <taxon>Botryosphaeriales</taxon>
        <taxon>Botryosphaeriaceae</taxon>
        <taxon>Botryosphaeria</taxon>
    </lineage>
</organism>
<dbReference type="PRINTS" id="PR00053">
    <property type="entry name" value="FORKHEAD"/>
</dbReference>
<gene>
    <name evidence="17" type="ORF">GTA08_BOTSDO13907</name>
</gene>
<dbReference type="GO" id="GO:0005886">
    <property type="term" value="C:plasma membrane"/>
    <property type="evidence" value="ECO:0007669"/>
    <property type="project" value="TreeGrafter"/>
</dbReference>
<evidence type="ECO:0000256" key="5">
    <source>
        <dbReference type="ARBA" id="ARBA00022692"/>
    </source>
</evidence>
<dbReference type="GO" id="GO:0043565">
    <property type="term" value="F:sequence-specific DNA binding"/>
    <property type="evidence" value="ECO:0007669"/>
    <property type="project" value="InterPro"/>
</dbReference>
<evidence type="ECO:0000256" key="12">
    <source>
        <dbReference type="PROSITE-ProRule" id="PRU00089"/>
    </source>
</evidence>
<feature type="transmembrane region" description="Helical" evidence="14">
    <location>
        <begin position="179"/>
        <end position="198"/>
    </location>
</feature>
<feature type="transmembrane region" description="Helical" evidence="14">
    <location>
        <begin position="283"/>
        <end position="303"/>
    </location>
</feature>
<dbReference type="SMART" id="SM00339">
    <property type="entry name" value="FH"/>
    <property type="match status" value="1"/>
</dbReference>
<feature type="transmembrane region" description="Helical" evidence="14">
    <location>
        <begin position="105"/>
        <end position="123"/>
    </location>
</feature>
<evidence type="ECO:0000256" key="7">
    <source>
        <dbReference type="ARBA" id="ARBA00023015"/>
    </source>
</evidence>
<feature type="compositionally biased region" description="Polar residues" evidence="13">
    <location>
        <begin position="1636"/>
        <end position="1646"/>
    </location>
</feature>
<feature type="compositionally biased region" description="Polar residues" evidence="13">
    <location>
        <begin position="50"/>
        <end position="59"/>
    </location>
</feature>
<dbReference type="GO" id="GO:0000324">
    <property type="term" value="C:fungal-type vacuole"/>
    <property type="evidence" value="ECO:0007669"/>
    <property type="project" value="TreeGrafter"/>
</dbReference>
<evidence type="ECO:0000256" key="2">
    <source>
        <dbReference type="ARBA" id="ARBA00004128"/>
    </source>
</evidence>
<feature type="compositionally biased region" description="Polar residues" evidence="13">
    <location>
        <begin position="911"/>
        <end position="930"/>
    </location>
</feature>
<feature type="region of interest" description="Disordered" evidence="13">
    <location>
        <begin position="1386"/>
        <end position="1438"/>
    </location>
</feature>
<dbReference type="PROSITE" id="PS00657">
    <property type="entry name" value="FORK_HEAD_1"/>
    <property type="match status" value="1"/>
</dbReference>
<keyword evidence="4" id="KW-0926">Vacuole</keyword>
<feature type="compositionally biased region" description="Polar residues" evidence="13">
    <location>
        <begin position="1185"/>
        <end position="1210"/>
    </location>
</feature>
<dbReference type="InterPro" id="IPR036388">
    <property type="entry name" value="WH-like_DNA-bd_sf"/>
</dbReference>
<evidence type="ECO:0000256" key="13">
    <source>
        <dbReference type="SAM" id="MobiDB-lite"/>
    </source>
</evidence>
<dbReference type="FunFam" id="1.10.287.570:FF:000003">
    <property type="entry name" value="Anion exchange family protein"/>
    <property type="match status" value="1"/>
</dbReference>
<feature type="region of interest" description="Disordered" evidence="13">
    <location>
        <begin position="1473"/>
        <end position="1493"/>
    </location>
</feature>
<dbReference type="GO" id="GO:0006820">
    <property type="term" value="P:monoatomic anion transport"/>
    <property type="evidence" value="ECO:0007669"/>
    <property type="project" value="InterPro"/>
</dbReference>
<feature type="transmembrane region" description="Helical" evidence="14">
    <location>
        <begin position="210"/>
        <end position="228"/>
    </location>
</feature>
<feature type="compositionally biased region" description="Acidic residues" evidence="13">
    <location>
        <begin position="1582"/>
        <end position="1599"/>
    </location>
</feature>
<accession>A0A8H4J2D7</accession>
<feature type="region of interest" description="Disordered" evidence="13">
    <location>
        <begin position="598"/>
        <end position="694"/>
    </location>
</feature>
<protein>
    <submittedName>
        <fullName evidence="17">Uncharacterized protein</fullName>
    </submittedName>
</protein>
<dbReference type="Gene3D" id="1.10.287.570">
    <property type="entry name" value="Helical hairpin bin"/>
    <property type="match status" value="1"/>
</dbReference>
<feature type="region of interest" description="Disordered" evidence="13">
    <location>
        <begin position="849"/>
        <end position="970"/>
    </location>
</feature>
<feature type="compositionally biased region" description="Polar residues" evidence="13">
    <location>
        <begin position="945"/>
        <end position="955"/>
    </location>
</feature>
<feature type="region of interest" description="Disordered" evidence="13">
    <location>
        <begin position="1041"/>
        <end position="1060"/>
    </location>
</feature>
<dbReference type="InterPro" id="IPR030456">
    <property type="entry name" value="TF_fork_head_CS_2"/>
</dbReference>
<evidence type="ECO:0000256" key="9">
    <source>
        <dbReference type="ARBA" id="ARBA00023136"/>
    </source>
</evidence>
<feature type="domain" description="Fork-head" evidence="16">
    <location>
        <begin position="1267"/>
        <end position="1362"/>
    </location>
</feature>
<evidence type="ECO:0000259" key="16">
    <source>
        <dbReference type="PROSITE" id="PS50039"/>
    </source>
</evidence>
<keyword evidence="7" id="KW-0805">Transcription regulation</keyword>
<dbReference type="Gene3D" id="1.10.10.10">
    <property type="entry name" value="Winged helix-like DNA-binding domain superfamily/Winged helix DNA-binding domain"/>
    <property type="match status" value="1"/>
</dbReference>
<keyword evidence="6 14" id="KW-1133">Transmembrane helix</keyword>
<dbReference type="SUPFAM" id="SSF49879">
    <property type="entry name" value="SMAD/FHA domain"/>
    <property type="match status" value="1"/>
</dbReference>
<dbReference type="GO" id="GO:0050801">
    <property type="term" value="P:monoatomic ion homeostasis"/>
    <property type="evidence" value="ECO:0007669"/>
    <property type="project" value="TreeGrafter"/>
</dbReference>
<keyword evidence="8 12" id="KW-0238">DNA-binding</keyword>
<dbReference type="PROSITE" id="PS00658">
    <property type="entry name" value="FORK_HEAD_2"/>
    <property type="match status" value="1"/>
</dbReference>
<keyword evidence="10" id="KW-0804">Transcription</keyword>
<feature type="region of interest" description="Disordered" evidence="13">
    <location>
        <begin position="1153"/>
        <end position="1242"/>
    </location>
</feature>
<dbReference type="InterPro" id="IPR003020">
    <property type="entry name" value="HCO3_transpt_euk"/>
</dbReference>
<dbReference type="PROSITE" id="PS50039">
    <property type="entry name" value="FORK_HEAD_3"/>
    <property type="match status" value="1"/>
</dbReference>
<comment type="caution">
    <text evidence="17">The sequence shown here is derived from an EMBL/GenBank/DDBJ whole genome shotgun (WGS) entry which is preliminary data.</text>
</comment>
<sequence length="1698" mass="185653">MDHADAYSLPGQRRPSHATQDHKSRKPWQKRVPLMSWKPRPNSSDDRLSRNITRASARTTSTHKHTKWWQIRWFRGMIHDIHRRAPFYVSDWTDAWDYRVVPATIYMYFANILPALAFSLDMFAKTNSSFGVNEVLLASVLAAVVFSVFAAQPLVIVGVTGPITVFNYTVYDIVVPHGINYFSFMCWIGLWSLVMHWFLAISNACNWLKYVTRFSCDIFGFYVAFIYLQKGIQVLTRQWEAGDTSAYLSIMISLLVLMVAYIGGVIGNSNLFHRYVRKFIEDYATPLTVIFFTGFVHIGRMRGIELLKLPTSKAFFPTTDRGWLIHFWDIDVGDVFLAIPFAILLTILFYFDHNGELSSAYTLQAVSLTYQVSSLIAQGTEFPLRKPAGFHWDLFLLGLTTGVSGLLGIPFPNGLIPQAPFHTNALCVTRTVSDDDEANKGHTRRVVDHVVEQRVSNLAQGLLTLGTMTGPLLIVLHLIPQAVLAGLFFVMGVQALEGNGITQKILFLAKDKSLTPGSDPLKRIERRAAIWAFVALELVGFGATFAITQTIAAVGFPVFILLLIPVRTWVLPRYFSPLELSILDAPTASPFTMESVGGIHQEDSESSAEDTAAEGSGRRPIVESDEAERGEAPGFLKPGGGQQQQEGRSVRRASFRNQGDARGSIELGDVAGKSVEDSDSGKAGGSTSVGKGEHPRRYRVPWLAGRVGVCPARRVGLAVCGLARLAFKNLAGGHHGAAVRACVSEQEPTGLSQRSKGAQAEQTHAQSRPALPVRQPIALLLRPSLATLGCFAHPTPSPGHHHHPFDSPSLPPLTGAFLLLLRAFIPFRGAACVSSPLLHARAALRHFSTTTASATRSPPSPLTISVCAQHRDTMPPRGGRGGRGAKREVVQEQSDTPAPIETPTRKKRRVSSSANPANHPKQQTLTSHQLNHADAPESRVPTRPPSAQSDRTIGSDNEDENKEKPTPEELLTQVVPLLRVASYVTNAQVELSNELQKRDPVIAERGSTQAYAKIEGHAWVFFAKSTHIVIGRGELGYSARANENGGPPGQQVGQPGGFYGQNKHSASEVVNIDLGPDKQVSRIHAWIDYEADAGSWFVLVNGRNGLKLDDRTLSRGEKVRLHSGSVIGICGTEMIFVCPGEAIDVHPSIMARAKGESGEGEDGHDENSFHQMNNGHGKTAGSQGGLPQTSAPHNGSNARQHGQYNTNHSYQAHPPSSGPLAPNTPIPSRTKQSPKIKTSPSGAYARGVMLESTEHIDYSADSAKDLKPPHSYAQLIGQAIMSSPEEQLTLANIYEYIKKHYAFYRFSGGGWQNSIRHNLSLSKHFEKVARRTDEPGKGMKWRLVPEERDNFLKKGIHTRKTRMGSSGPNSPAIAQASERLHGAVTVNPDVQTPSQPSKFRVKESPRSVTPPLASYPTANESYTPDRGPQPQRKPQLNSDQVFTPINDRKAAFNTMQNTAFGRALDQESNVRNSGTVIDGKNEPGPTPRPHPALDMTYSPPATNGYKATGLDLPEAFNGLVTPLVAKNKPHLAPPSTAKMPSQYCYLSSPAPFWKFADLGSTPARPYADFSPSKESKPFNFGNDEENDEKDERDDDDEGEPGPVQPSSPPVVMGDEASRSREGSGSGEGNSEELSPATPTRPSSRRFNTAEEVAVKKQLPTQLEGDDKEEEGIDLMKGFQGIGSFHRGLNQSAGFIRRG</sequence>
<dbReference type="GO" id="GO:0006357">
    <property type="term" value="P:regulation of transcription by RNA polymerase II"/>
    <property type="evidence" value="ECO:0007669"/>
    <property type="project" value="UniProtKB-ARBA"/>
</dbReference>
<name>A0A8H4J2D7_9PEZI</name>
<dbReference type="InterPro" id="IPR000253">
    <property type="entry name" value="FHA_dom"/>
</dbReference>
<feature type="transmembrane region" description="Helical" evidence="14">
    <location>
        <begin position="530"/>
        <end position="563"/>
    </location>
</feature>
<feature type="domain" description="FHA" evidence="15">
    <location>
        <begin position="1057"/>
        <end position="1113"/>
    </location>
</feature>
<evidence type="ECO:0000256" key="1">
    <source>
        <dbReference type="ARBA" id="ARBA00004123"/>
    </source>
</evidence>
<feature type="region of interest" description="Disordered" evidence="13">
    <location>
        <begin position="1"/>
        <end position="59"/>
    </location>
</feature>
<feature type="transmembrane region" description="Helical" evidence="14">
    <location>
        <begin position="248"/>
        <end position="271"/>
    </location>
</feature>
<evidence type="ECO:0000256" key="8">
    <source>
        <dbReference type="ARBA" id="ARBA00023125"/>
    </source>
</evidence>
<feature type="compositionally biased region" description="Basic and acidic residues" evidence="13">
    <location>
        <begin position="616"/>
        <end position="631"/>
    </location>
</feature>
<feature type="transmembrane region" description="Helical" evidence="14">
    <location>
        <begin position="394"/>
        <end position="411"/>
    </location>
</feature>
<dbReference type="Pfam" id="PF00955">
    <property type="entry name" value="HCO3_cotransp"/>
    <property type="match status" value="2"/>
</dbReference>
<dbReference type="Proteomes" id="UP000572817">
    <property type="component" value="Unassembled WGS sequence"/>
</dbReference>
<dbReference type="PROSITE" id="PS50006">
    <property type="entry name" value="FHA_DOMAIN"/>
    <property type="match status" value="1"/>
</dbReference>
<dbReference type="GO" id="GO:0003700">
    <property type="term" value="F:DNA-binding transcription factor activity"/>
    <property type="evidence" value="ECO:0007669"/>
    <property type="project" value="InterPro"/>
</dbReference>
<feature type="transmembrane region" description="Helical" evidence="14">
    <location>
        <begin position="472"/>
        <end position="496"/>
    </location>
</feature>
<feature type="compositionally biased region" description="Polar residues" evidence="13">
    <location>
        <begin position="1226"/>
        <end position="1241"/>
    </location>
</feature>
<evidence type="ECO:0000256" key="14">
    <source>
        <dbReference type="SAM" id="Phobius"/>
    </source>
</evidence>
<feature type="region of interest" description="Disordered" evidence="13">
    <location>
        <begin position="1565"/>
        <end position="1667"/>
    </location>
</feature>
<evidence type="ECO:0000256" key="11">
    <source>
        <dbReference type="ARBA" id="ARBA00023242"/>
    </source>
</evidence>
<feature type="compositionally biased region" description="Polar residues" evidence="13">
    <location>
        <begin position="1388"/>
        <end position="1397"/>
    </location>
</feature>
<dbReference type="Pfam" id="PF00250">
    <property type="entry name" value="Forkhead"/>
    <property type="match status" value="1"/>
</dbReference>
<keyword evidence="11 12" id="KW-0539">Nucleus</keyword>
<dbReference type="GO" id="GO:0005634">
    <property type="term" value="C:nucleus"/>
    <property type="evidence" value="ECO:0007669"/>
    <property type="project" value="UniProtKB-SubCell"/>
</dbReference>
<keyword evidence="9 14" id="KW-0472">Membrane</keyword>
<dbReference type="SUPFAM" id="SSF46785">
    <property type="entry name" value="Winged helix' DNA-binding domain"/>
    <property type="match status" value="1"/>
</dbReference>
<evidence type="ECO:0000256" key="10">
    <source>
        <dbReference type="ARBA" id="ARBA00023163"/>
    </source>
</evidence>
<evidence type="ECO:0000259" key="15">
    <source>
        <dbReference type="PROSITE" id="PS50006"/>
    </source>
</evidence>
<dbReference type="PANTHER" id="PTHR11453">
    <property type="entry name" value="ANION EXCHANGE PROTEIN"/>
    <property type="match status" value="1"/>
</dbReference>
<evidence type="ECO:0000313" key="18">
    <source>
        <dbReference type="Proteomes" id="UP000572817"/>
    </source>
</evidence>
<dbReference type="InterPro" id="IPR011531">
    <property type="entry name" value="HCO3_transpt-like_TM_dom"/>
</dbReference>
<evidence type="ECO:0000313" key="17">
    <source>
        <dbReference type="EMBL" id="KAF4310552.1"/>
    </source>
</evidence>
<dbReference type="CDD" id="cd22701">
    <property type="entry name" value="FHA_FKH1-like"/>
    <property type="match status" value="1"/>
</dbReference>
<dbReference type="GO" id="GO:0005452">
    <property type="term" value="F:solute:inorganic anion antiporter activity"/>
    <property type="evidence" value="ECO:0007669"/>
    <property type="project" value="InterPro"/>
</dbReference>
<evidence type="ECO:0000256" key="6">
    <source>
        <dbReference type="ARBA" id="ARBA00022989"/>
    </source>
</evidence>
<reference evidence="17" key="1">
    <citation type="submission" date="2020-04" db="EMBL/GenBank/DDBJ databases">
        <title>Genome Assembly and Annotation of Botryosphaeria dothidea sdau 11-99, a Latent Pathogen of Apple Fruit Ring Rot in China.</title>
        <authorList>
            <person name="Yu C."/>
            <person name="Diao Y."/>
            <person name="Lu Q."/>
            <person name="Zhao J."/>
            <person name="Cui S."/>
            <person name="Peng C."/>
            <person name="He B."/>
            <person name="Liu H."/>
        </authorList>
    </citation>
    <scope>NUCLEOTIDE SEQUENCE [LARGE SCALE GENOMIC DNA]</scope>
    <source>
        <strain evidence="17">Sdau11-99</strain>
    </source>
</reference>
<evidence type="ECO:0000256" key="4">
    <source>
        <dbReference type="ARBA" id="ARBA00022554"/>
    </source>
</evidence>
<comment type="subcellular location">
    <subcellularLocation>
        <location evidence="1 12">Nucleus</location>
    </subcellularLocation>
    <subcellularLocation>
        <location evidence="2">Vacuole membrane</location>
        <topology evidence="2">Multi-pass membrane protein</topology>
    </subcellularLocation>
</comment>
<dbReference type="EMBL" id="WWBZ02000014">
    <property type="protein sequence ID" value="KAF4310552.1"/>
    <property type="molecule type" value="Genomic_DNA"/>
</dbReference>
<feature type="transmembrane region" description="Helical" evidence="14">
    <location>
        <begin position="135"/>
        <end position="159"/>
    </location>
</feature>
<feature type="transmembrane region" description="Helical" evidence="14">
    <location>
        <begin position="323"/>
        <end position="351"/>
    </location>
</feature>
<dbReference type="InterPro" id="IPR018122">
    <property type="entry name" value="TF_fork_head_CS_1"/>
</dbReference>
<keyword evidence="5 14" id="KW-0812">Transmembrane</keyword>
<dbReference type="FunFam" id="1.10.10.10:FF:000030">
    <property type="entry name" value="Forkhead box protein K2"/>
    <property type="match status" value="1"/>
</dbReference>
<keyword evidence="18" id="KW-1185">Reference proteome</keyword>
<dbReference type="Pfam" id="PF00498">
    <property type="entry name" value="FHA"/>
    <property type="match status" value="1"/>
</dbReference>
<dbReference type="InterPro" id="IPR008984">
    <property type="entry name" value="SMAD_FHA_dom_sf"/>
</dbReference>
<dbReference type="PANTHER" id="PTHR11453:SF82">
    <property type="entry name" value="BORON TRANSPORTER 1"/>
    <property type="match status" value="1"/>
</dbReference>
<dbReference type="InterPro" id="IPR001766">
    <property type="entry name" value="Fork_head_dom"/>
</dbReference>
<proteinExistence type="inferred from homology"/>
<dbReference type="GO" id="GO:0080139">
    <property type="term" value="F:borate efflux transmembrane transporter activity"/>
    <property type="evidence" value="ECO:0007669"/>
    <property type="project" value="TreeGrafter"/>
</dbReference>
<dbReference type="InterPro" id="IPR036390">
    <property type="entry name" value="WH_DNA-bd_sf"/>
</dbReference>
<dbReference type="GO" id="GO:0005774">
    <property type="term" value="C:vacuolar membrane"/>
    <property type="evidence" value="ECO:0007669"/>
    <property type="project" value="UniProtKB-SubCell"/>
</dbReference>
<dbReference type="OrthoDB" id="5954824at2759"/>
<dbReference type="Gene3D" id="2.60.200.20">
    <property type="match status" value="1"/>
</dbReference>